<name>A0A0B1TJD9_OESDE</name>
<protein>
    <recommendedName>
        <fullName evidence="4">G-protein coupled receptors family 1 profile domain-containing protein</fullName>
    </recommendedName>
</protein>
<keyword evidence="1" id="KW-0472">Membrane</keyword>
<gene>
    <name evidence="2" type="ORF">OESDEN_04524</name>
</gene>
<dbReference type="AlphaFoldDB" id="A0A0B1TJD9"/>
<reference evidence="2 3" key="1">
    <citation type="submission" date="2014-03" db="EMBL/GenBank/DDBJ databases">
        <title>Draft genome of the hookworm Oesophagostomum dentatum.</title>
        <authorList>
            <person name="Mitreva M."/>
        </authorList>
    </citation>
    <scope>NUCLEOTIDE SEQUENCE [LARGE SCALE GENOMIC DNA]</scope>
    <source>
        <strain evidence="2 3">OD-Hann</strain>
    </source>
</reference>
<sequence>MGDLSVSTGSTAFMCILYVALGIISVLCSILNLTIWFSSRELRRKCLYLLALDACEFINGISYILVGTGRGLGLIYGYLTEPITVRQCYFDLVDVQYTTPP</sequence>
<evidence type="ECO:0000313" key="3">
    <source>
        <dbReference type="Proteomes" id="UP000053660"/>
    </source>
</evidence>
<evidence type="ECO:0000313" key="2">
    <source>
        <dbReference type="EMBL" id="KHJ95530.1"/>
    </source>
</evidence>
<evidence type="ECO:0008006" key="4">
    <source>
        <dbReference type="Google" id="ProtNLM"/>
    </source>
</evidence>
<proteinExistence type="predicted"/>
<accession>A0A0B1TJD9</accession>
<keyword evidence="3" id="KW-1185">Reference proteome</keyword>
<keyword evidence="1" id="KW-1133">Transmembrane helix</keyword>
<dbReference type="Proteomes" id="UP000053660">
    <property type="component" value="Unassembled WGS sequence"/>
</dbReference>
<feature type="transmembrane region" description="Helical" evidence="1">
    <location>
        <begin position="12"/>
        <end position="35"/>
    </location>
</feature>
<keyword evidence="1" id="KW-0812">Transmembrane</keyword>
<organism evidence="2 3">
    <name type="scientific">Oesophagostomum dentatum</name>
    <name type="common">Nodular worm</name>
    <dbReference type="NCBI Taxonomy" id="61180"/>
    <lineage>
        <taxon>Eukaryota</taxon>
        <taxon>Metazoa</taxon>
        <taxon>Ecdysozoa</taxon>
        <taxon>Nematoda</taxon>
        <taxon>Chromadorea</taxon>
        <taxon>Rhabditida</taxon>
        <taxon>Rhabditina</taxon>
        <taxon>Rhabditomorpha</taxon>
        <taxon>Strongyloidea</taxon>
        <taxon>Strongylidae</taxon>
        <taxon>Oesophagostomum</taxon>
    </lineage>
</organism>
<dbReference type="OrthoDB" id="5862640at2759"/>
<dbReference type="EMBL" id="KN549937">
    <property type="protein sequence ID" value="KHJ95530.1"/>
    <property type="molecule type" value="Genomic_DNA"/>
</dbReference>
<evidence type="ECO:0000256" key="1">
    <source>
        <dbReference type="SAM" id="Phobius"/>
    </source>
</evidence>